<dbReference type="Proteomes" id="UP001331761">
    <property type="component" value="Unassembled WGS sequence"/>
</dbReference>
<sequence>MSGIQPVDMMGLAGIVRFIWSSFFPVSVSTSLQDRWVGFGRAAQQLPPTRSRNIMNSGTFLTLLFLLLWPEFGHQCEEPCESCLKSVPFWRKLVEPKKGKEVMKRAYCNEESLGEMPCLRAFCKQIDENVRYLRNGMKTEQICKANGLCSFW</sequence>
<dbReference type="EMBL" id="WIXE01011224">
    <property type="protein sequence ID" value="KAK5976915.1"/>
    <property type="molecule type" value="Genomic_DNA"/>
</dbReference>
<dbReference type="AlphaFoldDB" id="A0AAN8FU47"/>
<accession>A0AAN8FU47</accession>
<reference evidence="1 2" key="1">
    <citation type="submission" date="2019-10" db="EMBL/GenBank/DDBJ databases">
        <title>Assembly and Annotation for the nematode Trichostrongylus colubriformis.</title>
        <authorList>
            <person name="Martin J."/>
        </authorList>
    </citation>
    <scope>NUCLEOTIDE SEQUENCE [LARGE SCALE GENOMIC DNA]</scope>
    <source>
        <strain evidence="1">G859</strain>
        <tissue evidence="1">Whole worm</tissue>
    </source>
</reference>
<organism evidence="1 2">
    <name type="scientific">Trichostrongylus colubriformis</name>
    <name type="common">Black scour worm</name>
    <dbReference type="NCBI Taxonomy" id="6319"/>
    <lineage>
        <taxon>Eukaryota</taxon>
        <taxon>Metazoa</taxon>
        <taxon>Ecdysozoa</taxon>
        <taxon>Nematoda</taxon>
        <taxon>Chromadorea</taxon>
        <taxon>Rhabditida</taxon>
        <taxon>Rhabditina</taxon>
        <taxon>Rhabditomorpha</taxon>
        <taxon>Strongyloidea</taxon>
        <taxon>Trichostrongylidae</taxon>
        <taxon>Trichostrongylus</taxon>
    </lineage>
</organism>
<comment type="caution">
    <text evidence="1">The sequence shown here is derived from an EMBL/GenBank/DDBJ whole genome shotgun (WGS) entry which is preliminary data.</text>
</comment>
<proteinExistence type="predicted"/>
<name>A0AAN8FU47_TRICO</name>
<evidence type="ECO:0000313" key="1">
    <source>
        <dbReference type="EMBL" id="KAK5976915.1"/>
    </source>
</evidence>
<gene>
    <name evidence="1" type="ORF">GCK32_015258</name>
</gene>
<dbReference type="SUPFAM" id="SSF47862">
    <property type="entry name" value="Saposin"/>
    <property type="match status" value="1"/>
</dbReference>
<evidence type="ECO:0000313" key="2">
    <source>
        <dbReference type="Proteomes" id="UP001331761"/>
    </source>
</evidence>
<protein>
    <submittedName>
        <fullName evidence="1">Uncharacterized protein</fullName>
    </submittedName>
</protein>
<dbReference type="InterPro" id="IPR011001">
    <property type="entry name" value="Saposin-like"/>
</dbReference>
<keyword evidence="2" id="KW-1185">Reference proteome</keyword>